<gene>
    <name evidence="2" type="ORF">RM541_04360</name>
</gene>
<keyword evidence="1" id="KW-0472">Membrane</keyword>
<feature type="transmembrane region" description="Helical" evidence="1">
    <location>
        <begin position="6"/>
        <end position="28"/>
    </location>
</feature>
<dbReference type="EMBL" id="JAVRHN010000003">
    <property type="protein sequence ID" value="MDT0685581.1"/>
    <property type="molecule type" value="Genomic_DNA"/>
</dbReference>
<evidence type="ECO:0000313" key="2">
    <source>
        <dbReference type="EMBL" id="MDT0685581.1"/>
    </source>
</evidence>
<dbReference type="RefSeq" id="WP_311499001.1">
    <property type="nucleotide sequence ID" value="NZ_JAVRHN010000003.1"/>
</dbReference>
<evidence type="ECO:0008006" key="4">
    <source>
        <dbReference type="Google" id="ProtNLM"/>
    </source>
</evidence>
<keyword evidence="3" id="KW-1185">Reference proteome</keyword>
<dbReference type="Proteomes" id="UP001253848">
    <property type="component" value="Unassembled WGS sequence"/>
</dbReference>
<evidence type="ECO:0000313" key="3">
    <source>
        <dbReference type="Proteomes" id="UP001253848"/>
    </source>
</evidence>
<reference evidence="2 3" key="1">
    <citation type="submission" date="2023-09" db="EMBL/GenBank/DDBJ databases">
        <authorList>
            <person name="Rey-Velasco X."/>
        </authorList>
    </citation>
    <scope>NUCLEOTIDE SEQUENCE [LARGE SCALE GENOMIC DNA]</scope>
    <source>
        <strain evidence="2 3">F225</strain>
    </source>
</reference>
<accession>A0ABU3DPG0</accession>
<proteinExistence type="predicted"/>
<comment type="caution">
    <text evidence="2">The sequence shown here is derived from an EMBL/GenBank/DDBJ whole genome shotgun (WGS) entry which is preliminary data.</text>
</comment>
<protein>
    <recommendedName>
        <fullName evidence="4">Phage protein</fullName>
    </recommendedName>
</protein>
<sequence length="113" mass="12977">MNDIIAALITASATLFSAFIIGIAGGIISHMYAKERDKQDKESQWRNHAIELTKLDLQRKTLNTKNGKIPRISILDFLANYRDLKELDYKSPKELYSIIKESRTNPTQQEDDH</sequence>
<keyword evidence="1" id="KW-0812">Transmembrane</keyword>
<keyword evidence="1" id="KW-1133">Transmembrane helix</keyword>
<organism evidence="2 3">
    <name type="scientific">Autumnicola psychrophila</name>
    <dbReference type="NCBI Taxonomy" id="3075592"/>
    <lineage>
        <taxon>Bacteria</taxon>
        <taxon>Pseudomonadati</taxon>
        <taxon>Bacteroidota</taxon>
        <taxon>Flavobacteriia</taxon>
        <taxon>Flavobacteriales</taxon>
        <taxon>Flavobacteriaceae</taxon>
        <taxon>Autumnicola</taxon>
    </lineage>
</organism>
<name>A0ABU3DPG0_9FLAO</name>
<evidence type="ECO:0000256" key="1">
    <source>
        <dbReference type="SAM" id="Phobius"/>
    </source>
</evidence>